<evidence type="ECO:0000256" key="1">
    <source>
        <dbReference type="SAM" id="Phobius"/>
    </source>
</evidence>
<feature type="transmembrane region" description="Helical" evidence="1">
    <location>
        <begin position="77"/>
        <end position="101"/>
    </location>
</feature>
<comment type="caution">
    <text evidence="2">The sequence shown here is derived from an EMBL/GenBank/DDBJ whole genome shotgun (WGS) entry which is preliminary data.</text>
</comment>
<proteinExistence type="predicted"/>
<accession>A0A1F5HB27</accession>
<dbReference type="Proteomes" id="UP000176751">
    <property type="component" value="Unassembled WGS sequence"/>
</dbReference>
<dbReference type="EMBL" id="MFCA01000028">
    <property type="protein sequence ID" value="OGE01353.1"/>
    <property type="molecule type" value="Genomic_DNA"/>
</dbReference>
<protein>
    <submittedName>
        <fullName evidence="2">Uncharacterized protein</fullName>
    </submittedName>
</protein>
<keyword evidence="1" id="KW-0472">Membrane</keyword>
<feature type="transmembrane region" description="Helical" evidence="1">
    <location>
        <begin position="35"/>
        <end position="57"/>
    </location>
</feature>
<dbReference type="AlphaFoldDB" id="A0A1F5HB27"/>
<evidence type="ECO:0000313" key="2">
    <source>
        <dbReference type="EMBL" id="OGE01353.1"/>
    </source>
</evidence>
<evidence type="ECO:0000313" key="3">
    <source>
        <dbReference type="Proteomes" id="UP000176751"/>
    </source>
</evidence>
<organism evidence="2 3">
    <name type="scientific">Candidatus Curtissbacteria bacterium RIFOXYA1_FULL_41_14</name>
    <dbReference type="NCBI Taxonomy" id="1797737"/>
    <lineage>
        <taxon>Bacteria</taxon>
        <taxon>Candidatus Curtissiibacteriota</taxon>
    </lineage>
</organism>
<reference evidence="2 3" key="1">
    <citation type="journal article" date="2016" name="Nat. Commun.">
        <title>Thousands of microbial genomes shed light on interconnected biogeochemical processes in an aquifer system.</title>
        <authorList>
            <person name="Anantharaman K."/>
            <person name="Brown C.T."/>
            <person name="Hug L.A."/>
            <person name="Sharon I."/>
            <person name="Castelle C.J."/>
            <person name="Probst A.J."/>
            <person name="Thomas B.C."/>
            <person name="Singh A."/>
            <person name="Wilkins M.J."/>
            <person name="Karaoz U."/>
            <person name="Brodie E.L."/>
            <person name="Williams K.H."/>
            <person name="Hubbard S.S."/>
            <person name="Banfield J.F."/>
        </authorList>
    </citation>
    <scope>NUCLEOTIDE SEQUENCE [LARGE SCALE GENOMIC DNA]</scope>
</reference>
<gene>
    <name evidence="2" type="ORF">A2196_04345</name>
</gene>
<name>A0A1F5HB27_9BACT</name>
<keyword evidence="1" id="KW-0812">Transmembrane</keyword>
<dbReference type="Pfam" id="PF18926">
    <property type="entry name" value="DUF5676"/>
    <property type="match status" value="1"/>
</dbReference>
<dbReference type="InterPro" id="IPR044020">
    <property type="entry name" value="DUF5676"/>
</dbReference>
<sequence>MSIVILLYSILFDTNPNAIIAKIEMLKAQALANSFALVTAFIYIVLYLLKIIAPPFFKLLLNSQFFGVDIASQVPKFSFVNFLGILIAVCVSTWIFGYLIATVYNRLIEK</sequence>
<keyword evidence="1" id="KW-1133">Transmembrane helix</keyword>